<feature type="region of interest" description="Disordered" evidence="1">
    <location>
        <begin position="94"/>
        <end position="145"/>
    </location>
</feature>
<proteinExistence type="predicted"/>
<protein>
    <submittedName>
        <fullName evidence="2">Uncharacterized protein</fullName>
    </submittedName>
</protein>
<dbReference type="RefSeq" id="WP_142978923.1">
    <property type="nucleotide sequence ID" value="NZ_RKLU01000002.1"/>
</dbReference>
<dbReference type="Pfam" id="PF24336">
    <property type="entry name" value="DUF7504"/>
    <property type="match status" value="1"/>
</dbReference>
<feature type="compositionally biased region" description="Acidic residues" evidence="1">
    <location>
        <begin position="130"/>
        <end position="140"/>
    </location>
</feature>
<keyword evidence="3" id="KW-1185">Reference proteome</keyword>
<comment type="caution">
    <text evidence="2">The sequence shown here is derived from an EMBL/GenBank/DDBJ whole genome shotgun (WGS) entry which is preliminary data.</text>
</comment>
<organism evidence="2 3">
    <name type="scientific">Halonotius terrestris</name>
    <dbReference type="NCBI Taxonomy" id="2487750"/>
    <lineage>
        <taxon>Archaea</taxon>
        <taxon>Methanobacteriati</taxon>
        <taxon>Methanobacteriota</taxon>
        <taxon>Stenosarchaea group</taxon>
        <taxon>Halobacteria</taxon>
        <taxon>Halobacteriales</taxon>
        <taxon>Haloferacaceae</taxon>
        <taxon>Halonotius</taxon>
    </lineage>
</organism>
<evidence type="ECO:0000313" key="3">
    <source>
        <dbReference type="Proteomes" id="UP000705823"/>
    </source>
</evidence>
<dbReference type="EMBL" id="RKLU01000002">
    <property type="protein sequence ID" value="TQQ82658.1"/>
    <property type="molecule type" value="Genomic_DNA"/>
</dbReference>
<reference evidence="2" key="1">
    <citation type="submission" date="2019-02" db="EMBL/GenBank/DDBJ databases">
        <title>Halonotius sp. a new haloarchaeum isolated from saline soil.</title>
        <authorList>
            <person name="Duran-Viseras A."/>
            <person name="Sanchez-Porro C."/>
            <person name="Ventosa A."/>
        </authorList>
    </citation>
    <scope>NUCLEOTIDE SEQUENCE</scope>
    <source>
        <strain evidence="2">F15B</strain>
    </source>
</reference>
<dbReference type="Proteomes" id="UP000705823">
    <property type="component" value="Unassembled WGS sequence"/>
</dbReference>
<feature type="region of interest" description="Disordered" evidence="1">
    <location>
        <begin position="1"/>
        <end position="67"/>
    </location>
</feature>
<dbReference type="InterPro" id="IPR055927">
    <property type="entry name" value="DUF7504"/>
</dbReference>
<feature type="compositionally biased region" description="Low complexity" evidence="1">
    <location>
        <begin position="109"/>
        <end position="122"/>
    </location>
</feature>
<accession>A0A8J8PCV3</accession>
<evidence type="ECO:0000256" key="1">
    <source>
        <dbReference type="SAM" id="MobiDB-lite"/>
    </source>
</evidence>
<sequence length="333" mass="35629">MTTQDRLLFPGVDIDGLPSGAATADDPPPAATGRLLTDGGQDTGRADGDAAGDEEVPSALDGVSDEQLESADVDLDQLKQLPKDELIGLLSEIIGDDEDESTTDDDSAEATQEAAATTDDGQPATPSDEPAAEVEWETSDEYQRPDGVELAAGTTMLVQCGSQDDRKHKARRDLLGLDETSDRNVLLIQYRSLDVERLEEIATNASRVKVITIGCSQSVPNAVSDTVEVVDINNPNDVTRLGILATKTLDDWSAFEGETAVSLDPLDVLFRYKTVEGTFRFLHIFLGKLSSGGAITHFFVNPSATDPKNINTLKPLFDYVMTIDDAGVDLEGA</sequence>
<dbReference type="OrthoDB" id="342216at2157"/>
<evidence type="ECO:0000313" key="2">
    <source>
        <dbReference type="EMBL" id="TQQ82658.1"/>
    </source>
</evidence>
<feature type="compositionally biased region" description="Acidic residues" evidence="1">
    <location>
        <begin position="94"/>
        <end position="108"/>
    </location>
</feature>
<gene>
    <name evidence="2" type="ORF">EGH24_04205</name>
</gene>
<dbReference type="AlphaFoldDB" id="A0A8J8PCV3"/>
<name>A0A8J8PCV3_9EURY</name>